<feature type="compositionally biased region" description="Acidic residues" evidence="4">
    <location>
        <begin position="15"/>
        <end position="31"/>
    </location>
</feature>
<dbReference type="Proteomes" id="UP001301350">
    <property type="component" value="Unassembled WGS sequence"/>
</dbReference>
<evidence type="ECO:0000313" key="7">
    <source>
        <dbReference type="Proteomes" id="UP001301350"/>
    </source>
</evidence>
<protein>
    <recommendedName>
        <fullName evidence="5">Tr-type G domain-containing protein</fullName>
    </recommendedName>
</protein>
<organism evidence="6 7">
    <name type="scientific">Cyanidium caldarium</name>
    <name type="common">Red alga</name>
    <dbReference type="NCBI Taxonomy" id="2771"/>
    <lineage>
        <taxon>Eukaryota</taxon>
        <taxon>Rhodophyta</taxon>
        <taxon>Bangiophyceae</taxon>
        <taxon>Cyanidiales</taxon>
        <taxon>Cyanidiaceae</taxon>
        <taxon>Cyanidium</taxon>
    </lineage>
</organism>
<proteinExistence type="inferred from homology"/>
<dbReference type="InterPro" id="IPR000795">
    <property type="entry name" value="T_Tr_GTP-bd_dom"/>
</dbReference>
<feature type="compositionally biased region" description="Polar residues" evidence="4">
    <location>
        <begin position="33"/>
        <end position="42"/>
    </location>
</feature>
<dbReference type="Pfam" id="PF00009">
    <property type="entry name" value="GTP_EFTU"/>
    <property type="match status" value="1"/>
</dbReference>
<evidence type="ECO:0000313" key="6">
    <source>
        <dbReference type="EMBL" id="KAK4537242.1"/>
    </source>
</evidence>
<evidence type="ECO:0000256" key="2">
    <source>
        <dbReference type="ARBA" id="ARBA00022741"/>
    </source>
</evidence>
<dbReference type="InterPro" id="IPR009001">
    <property type="entry name" value="Transl_elong_EF1A/Init_IF2_C"/>
</dbReference>
<dbReference type="SUPFAM" id="SSF52540">
    <property type="entry name" value="P-loop containing nucleoside triphosphate hydrolases"/>
    <property type="match status" value="1"/>
</dbReference>
<dbReference type="Gene3D" id="2.40.30.10">
    <property type="entry name" value="Translation factors"/>
    <property type="match status" value="1"/>
</dbReference>
<dbReference type="InterPro" id="IPR027417">
    <property type="entry name" value="P-loop_NTPase"/>
</dbReference>
<dbReference type="InterPro" id="IPR050100">
    <property type="entry name" value="TRAFAC_GTPase_members"/>
</dbReference>
<feature type="compositionally biased region" description="Pro residues" evidence="4">
    <location>
        <begin position="78"/>
        <end position="87"/>
    </location>
</feature>
<dbReference type="EMBL" id="JANCYW010000011">
    <property type="protein sequence ID" value="KAK4537242.1"/>
    <property type="molecule type" value="Genomic_DNA"/>
</dbReference>
<dbReference type="SUPFAM" id="SSF50465">
    <property type="entry name" value="EF-Tu/eEF-1alpha/eIF2-gamma C-terminal domain"/>
    <property type="match status" value="1"/>
</dbReference>
<evidence type="ECO:0000256" key="4">
    <source>
        <dbReference type="SAM" id="MobiDB-lite"/>
    </source>
</evidence>
<sequence>MRGWQAEIQAALEEYEEDEDYGDEWVADDEVAANTQRSVSSTPRPRAAAAAYKPPSHTLWAHQNATQAHTDTRARPRTGPPPAPAPAGPQQQRPRSDSQWATLEEQVASSASVVITGHVDSGKSTLIGRLLCDLGQVSDTQLRRLTDESDAIGKATFQYAWILDEHSEERERGVTMDVAVRAIASPGGRSSLCLIDSPGHREFVPAMIRAAAMAELALLVVDARRGAFEAGFEADGQTREHARLLRSLGLQALVVAVNKMDACAYAEERYAEIVLKLQPFLEQALRYHRVQYVPCSGFEGQNVLTRATEPRLQAWWTRHSDRPSCVVEALEQLAQAGAASRVARLRQPTRVVADAVSGAVLAGPCLSGTVAVGDALAVLSAAAAAAGATADTMVRVRRIQSSTSGAAVPCLGAGSLGLFTVSPVDARRRESATGAAMVPPGALLVDPQDRAARLTSRWEAQVLVHDVERPLLQGQRLLLYTLCAHGVPVRIRKMTSIPNAPEERPHPLRLARAHQTLSMQLELCSDSVATADAAVNSEACEHKPRVPLSVLEESRKLGRFLLRYRSRTVAAGVVEHILESDARRTEEGVVKR</sequence>
<evidence type="ECO:0000256" key="3">
    <source>
        <dbReference type="ARBA" id="ARBA00023134"/>
    </source>
</evidence>
<dbReference type="GO" id="GO:0003924">
    <property type="term" value="F:GTPase activity"/>
    <property type="evidence" value="ECO:0007669"/>
    <property type="project" value="InterPro"/>
</dbReference>
<feature type="domain" description="Tr-type G" evidence="5">
    <location>
        <begin position="108"/>
        <end position="341"/>
    </location>
</feature>
<keyword evidence="2" id="KW-0547">Nucleotide-binding</keyword>
<dbReference type="PROSITE" id="PS51722">
    <property type="entry name" value="G_TR_2"/>
    <property type="match status" value="1"/>
</dbReference>
<dbReference type="Gene3D" id="3.40.50.300">
    <property type="entry name" value="P-loop containing nucleotide triphosphate hydrolases"/>
    <property type="match status" value="1"/>
</dbReference>
<gene>
    <name evidence="6" type="ORF">CDCA_CDCA11G3267</name>
</gene>
<evidence type="ECO:0000259" key="5">
    <source>
        <dbReference type="PROSITE" id="PS51722"/>
    </source>
</evidence>
<dbReference type="AlphaFoldDB" id="A0AAV9IY36"/>
<feature type="region of interest" description="Disordered" evidence="4">
    <location>
        <begin position="15"/>
        <end position="99"/>
    </location>
</feature>
<dbReference type="GO" id="GO:0005525">
    <property type="term" value="F:GTP binding"/>
    <property type="evidence" value="ECO:0007669"/>
    <property type="project" value="UniProtKB-KW"/>
</dbReference>
<accession>A0AAV9IY36</accession>
<evidence type="ECO:0000256" key="1">
    <source>
        <dbReference type="ARBA" id="ARBA00007249"/>
    </source>
</evidence>
<dbReference type="PRINTS" id="PR00315">
    <property type="entry name" value="ELONGATNFCT"/>
</dbReference>
<dbReference type="PANTHER" id="PTHR23115">
    <property type="entry name" value="TRANSLATION FACTOR"/>
    <property type="match status" value="1"/>
</dbReference>
<keyword evidence="7" id="KW-1185">Reference proteome</keyword>
<comment type="similarity">
    <text evidence="1">Belongs to the TRAFAC class translation factor GTPase superfamily. Classic translation factor GTPase family. EF-Tu/EF-1A subfamily.</text>
</comment>
<comment type="caution">
    <text evidence="6">The sequence shown here is derived from an EMBL/GenBank/DDBJ whole genome shotgun (WGS) entry which is preliminary data.</text>
</comment>
<reference evidence="6 7" key="1">
    <citation type="submission" date="2022-07" db="EMBL/GenBank/DDBJ databases">
        <title>Genome-wide signatures of adaptation to extreme environments.</title>
        <authorList>
            <person name="Cho C.H."/>
            <person name="Yoon H.S."/>
        </authorList>
    </citation>
    <scope>NUCLEOTIDE SEQUENCE [LARGE SCALE GENOMIC DNA]</scope>
    <source>
        <strain evidence="6 7">DBV 063 E5</strain>
    </source>
</reference>
<name>A0AAV9IY36_CYACA</name>
<keyword evidence="3" id="KW-0342">GTP-binding</keyword>